<dbReference type="EMBL" id="JAXAVU010000004">
    <property type="protein sequence ID" value="MDX8141576.1"/>
    <property type="molecule type" value="Genomic_DNA"/>
</dbReference>
<comment type="caution">
    <text evidence="2">The sequence shown here is derived from an EMBL/GenBank/DDBJ whole genome shotgun (WGS) entry which is preliminary data.</text>
</comment>
<evidence type="ECO:0008006" key="4">
    <source>
        <dbReference type="Google" id="ProtNLM"/>
    </source>
</evidence>
<evidence type="ECO:0000256" key="1">
    <source>
        <dbReference type="SAM" id="Phobius"/>
    </source>
</evidence>
<gene>
    <name evidence="2" type="ORF">SK854_05590</name>
</gene>
<sequence>MGIGLIRVLATNSSHARATIEVVGQVVDGYRAPDEEALVVWNDQEGNEQTTWFELDEPEQWAPGRPFRLRYDPDEGNPEERGPYLPALDREAVVSAEAGAHNAGEAAGWDYWWPTAVIGALVFLVLLAWAMRGWLNRSAAAGRSEPMRVVVVRGHSDNLGANRSMALLLAPPEALPEPEALAELPAVPRVVPGARWQRVYWHPALERLPPGQNVTARLKDGFGARAVIEPEPHVRIWPAGGLRAKSRWGIVYTMQHARSRPRWADPPRPPLAVWLVPIPAGVFGAARGHFLADAPLVILGMLIITTFLWAWYTPAPAED</sequence>
<protein>
    <recommendedName>
        <fullName evidence="4">DUF3592 domain-containing protein</fullName>
    </recommendedName>
</protein>
<name>A0ABU4UQ54_9PSEU</name>
<reference evidence="2 3" key="1">
    <citation type="submission" date="2023-11" db="EMBL/GenBank/DDBJ databases">
        <title>Lentzea sokolovensis, sp. nov., Lentzea kristufkii, sp. nov., and Lentzea miocenensis, sp. nov., rare actinobacteria from Sokolov Coal Basin, Miocene lacustrine sediment, Czech Republic.</title>
        <authorList>
            <person name="Lara A."/>
            <person name="Kotroba L."/>
            <person name="Nouioui I."/>
            <person name="Neumann-Schaal M."/>
            <person name="Mast Y."/>
            <person name="Chronakova A."/>
        </authorList>
    </citation>
    <scope>NUCLEOTIDE SEQUENCE [LARGE SCALE GENOMIC DNA]</scope>
    <source>
        <strain evidence="2 3">BCCO 10_0061</strain>
    </source>
</reference>
<dbReference type="Proteomes" id="UP001285352">
    <property type="component" value="Unassembled WGS sequence"/>
</dbReference>
<accession>A0ABU4UQ54</accession>
<proteinExistence type="predicted"/>
<keyword evidence="1" id="KW-0472">Membrane</keyword>
<dbReference type="RefSeq" id="WP_319973901.1">
    <property type="nucleotide sequence ID" value="NZ_JAXAVU010000004.1"/>
</dbReference>
<keyword evidence="3" id="KW-1185">Reference proteome</keyword>
<organism evidence="2 3">
    <name type="scientific">Lentzea sokolovensis</name>
    <dbReference type="NCBI Taxonomy" id="3095429"/>
    <lineage>
        <taxon>Bacteria</taxon>
        <taxon>Bacillati</taxon>
        <taxon>Actinomycetota</taxon>
        <taxon>Actinomycetes</taxon>
        <taxon>Pseudonocardiales</taxon>
        <taxon>Pseudonocardiaceae</taxon>
        <taxon>Lentzea</taxon>
    </lineage>
</organism>
<evidence type="ECO:0000313" key="3">
    <source>
        <dbReference type="Proteomes" id="UP001285352"/>
    </source>
</evidence>
<keyword evidence="1" id="KW-1133">Transmembrane helix</keyword>
<feature type="transmembrane region" description="Helical" evidence="1">
    <location>
        <begin position="290"/>
        <end position="312"/>
    </location>
</feature>
<feature type="transmembrane region" description="Helical" evidence="1">
    <location>
        <begin position="111"/>
        <end position="130"/>
    </location>
</feature>
<keyword evidence="1" id="KW-0812">Transmembrane</keyword>
<evidence type="ECO:0000313" key="2">
    <source>
        <dbReference type="EMBL" id="MDX8141576.1"/>
    </source>
</evidence>